<feature type="domain" description="Conserved hypothetical protein CHP02679 N terminus" evidence="2">
    <location>
        <begin position="41"/>
        <end position="251"/>
    </location>
</feature>
<gene>
    <name evidence="3" type="ORF">SAMN04488569_100333</name>
</gene>
<dbReference type="Proteomes" id="UP000199589">
    <property type="component" value="Unassembled WGS sequence"/>
</dbReference>
<dbReference type="Pfam" id="PF09664">
    <property type="entry name" value="DUF2399"/>
    <property type="match status" value="1"/>
</dbReference>
<dbReference type="EMBL" id="FOSJ01000003">
    <property type="protein sequence ID" value="SFJ94369.1"/>
    <property type="molecule type" value="Genomic_DNA"/>
</dbReference>
<dbReference type="OrthoDB" id="1661308at2"/>
<evidence type="ECO:0000313" key="3">
    <source>
        <dbReference type="EMBL" id="SFJ94369.1"/>
    </source>
</evidence>
<accession>A0A1I3VH73</accession>
<evidence type="ECO:0000313" key="4">
    <source>
        <dbReference type="Proteomes" id="UP000199589"/>
    </source>
</evidence>
<keyword evidence="4" id="KW-1185">Reference proteome</keyword>
<dbReference type="RefSeq" id="WP_072693854.1">
    <property type="nucleotide sequence ID" value="NZ_FOSJ01000003.1"/>
</dbReference>
<evidence type="ECO:0000259" key="2">
    <source>
        <dbReference type="Pfam" id="PF11796"/>
    </source>
</evidence>
<dbReference type="InterPro" id="IPR024465">
    <property type="entry name" value="DUF2399"/>
</dbReference>
<organism evidence="3 4">
    <name type="scientific">Marinilactibacillus piezotolerans</name>
    <dbReference type="NCBI Taxonomy" id="258723"/>
    <lineage>
        <taxon>Bacteria</taxon>
        <taxon>Bacillati</taxon>
        <taxon>Bacillota</taxon>
        <taxon>Bacilli</taxon>
        <taxon>Lactobacillales</taxon>
        <taxon>Carnobacteriaceae</taxon>
        <taxon>Marinilactibacillus</taxon>
    </lineage>
</organism>
<name>A0A1I3VH73_9LACT</name>
<sequence length="434" mass="51008">MKNRTPIEKALYYFKENNFFFHLFLLFKNNFDFSKKQSDRIDVSEFTDEELNPVVTFLEMDPSIFAENKFIELSEFEEKLQTTFGLDMSLSDFLTAYFHNILKIDSEESIYPHQDMKNFFEYLEKEYALLTGWFQYLKRGTSDSQWIYQLVSESPTIFEDYVLHLSEAVRLLPDRPLRLSLFSQIVVGETHAFDRHTTLGKLLLHVFAEDTRFHAIEPVKLPESNEAINRLLLKFNILRDDITNYATVVNVYAETIEGYHPMWESAAHSHSVMNVPMRELINIVTAYPANEDQTVWIVENPVVFSSILDEVPNVPMICTHGEFNLATLELLDRLVEEECNIKYAGDITPDGIRRAERILMRYPENSQPWKMDIPSYLNARSDEEVINQNDMKKLNQFALDIFACLKDEMRDRKKPAYQEALLSDMISELKYYYQ</sequence>
<feature type="domain" description="DUF2399" evidence="1">
    <location>
        <begin position="275"/>
        <end position="429"/>
    </location>
</feature>
<dbReference type="Pfam" id="PF11796">
    <property type="entry name" value="DUF3323"/>
    <property type="match status" value="1"/>
</dbReference>
<evidence type="ECO:0000259" key="1">
    <source>
        <dbReference type="Pfam" id="PF09664"/>
    </source>
</evidence>
<proteinExistence type="predicted"/>
<dbReference type="InterPro" id="IPR024466">
    <property type="entry name" value="CHP02679_N"/>
</dbReference>
<protein>
    <submittedName>
        <fullName evidence="3">TIGR02679 family protein</fullName>
    </submittedName>
</protein>
<reference evidence="4" key="1">
    <citation type="submission" date="2016-10" db="EMBL/GenBank/DDBJ databases">
        <authorList>
            <person name="Varghese N."/>
            <person name="Submissions S."/>
        </authorList>
    </citation>
    <scope>NUCLEOTIDE SEQUENCE [LARGE SCALE GENOMIC DNA]</scope>
    <source>
        <strain evidence="4">DSM 16108</strain>
    </source>
</reference>
<dbReference type="AlphaFoldDB" id="A0A1I3VH73"/>